<name>A0ABV4U3F4_9BACT</name>
<dbReference type="Proteomes" id="UP001575105">
    <property type="component" value="Unassembled WGS sequence"/>
</dbReference>
<proteinExistence type="predicted"/>
<protein>
    <submittedName>
        <fullName evidence="3">PEP-CTERM sorting domain-containing protein</fullName>
    </submittedName>
</protein>
<keyword evidence="4" id="KW-1185">Reference proteome</keyword>
<evidence type="ECO:0000313" key="4">
    <source>
        <dbReference type="Proteomes" id="UP001575105"/>
    </source>
</evidence>
<evidence type="ECO:0000256" key="1">
    <source>
        <dbReference type="SAM" id="SignalP"/>
    </source>
</evidence>
<dbReference type="InterPro" id="IPR013424">
    <property type="entry name" value="Ice-binding_C"/>
</dbReference>
<dbReference type="RefSeq" id="WP_425344999.1">
    <property type="nucleotide sequence ID" value="NZ_JBGUBD010000004.1"/>
</dbReference>
<keyword evidence="1" id="KW-0732">Signal</keyword>
<accession>A0ABV4U3F4</accession>
<organism evidence="3 4">
    <name type="scientific">Natronomicrosphaera hydrolytica</name>
    <dbReference type="NCBI Taxonomy" id="3242702"/>
    <lineage>
        <taxon>Bacteria</taxon>
        <taxon>Pseudomonadati</taxon>
        <taxon>Planctomycetota</taxon>
        <taxon>Phycisphaerae</taxon>
        <taxon>Phycisphaerales</taxon>
        <taxon>Phycisphaeraceae</taxon>
        <taxon>Natronomicrosphaera</taxon>
    </lineage>
</organism>
<feature type="domain" description="Ice-binding protein C-terminal" evidence="2">
    <location>
        <begin position="237"/>
        <end position="259"/>
    </location>
</feature>
<sequence length="261" mass="28087">MLHPTKLSTHLPRHTLPVAAALLAVSFAVPAAHAAAFDSFEDFTGDSGDTINGFAGDNNSGEWAATINPSYSTVIVGDGTAYDGDNYWRIDGPAAGGQVHTTKALTNPVDIADGGSLSYVVRRTDLHQAQDDNAGIILELHMSDGSTSQSLNNLFNGTILGQALDVWYTHAFTFTIDDSTLNVNFTITNTEDENDVLTDTSFTRALNSDEHTQITGFRFYTWTTNHYVHDIDAIAVVPEPASLALLSLGGLAMLGRRRRQA</sequence>
<dbReference type="NCBIfam" id="TIGR02595">
    <property type="entry name" value="PEP_CTERM"/>
    <property type="match status" value="1"/>
</dbReference>
<gene>
    <name evidence="3" type="ORF">ACERK3_07145</name>
</gene>
<feature type="chain" id="PRO_5047183815" evidence="1">
    <location>
        <begin position="35"/>
        <end position="261"/>
    </location>
</feature>
<evidence type="ECO:0000313" key="3">
    <source>
        <dbReference type="EMBL" id="MFA9478071.1"/>
    </source>
</evidence>
<comment type="caution">
    <text evidence="3">The sequence shown here is derived from an EMBL/GenBank/DDBJ whole genome shotgun (WGS) entry which is preliminary data.</text>
</comment>
<dbReference type="Pfam" id="PF07589">
    <property type="entry name" value="PEP-CTERM"/>
    <property type="match status" value="1"/>
</dbReference>
<evidence type="ECO:0000259" key="2">
    <source>
        <dbReference type="Pfam" id="PF07589"/>
    </source>
</evidence>
<feature type="signal peptide" evidence="1">
    <location>
        <begin position="1"/>
        <end position="34"/>
    </location>
</feature>
<reference evidence="3 4" key="1">
    <citation type="submission" date="2024-08" db="EMBL/GenBank/DDBJ databases">
        <title>Whole-genome sequencing of halo(alkali)philic microorganisms from hypersaline lakes.</title>
        <authorList>
            <person name="Sorokin D.Y."/>
            <person name="Merkel A.Y."/>
            <person name="Messina E."/>
            <person name="Yakimov M."/>
        </authorList>
    </citation>
    <scope>NUCLEOTIDE SEQUENCE [LARGE SCALE GENOMIC DNA]</scope>
    <source>
        <strain evidence="3 4">AB-hyl4</strain>
    </source>
</reference>
<dbReference type="EMBL" id="JBGUBD010000004">
    <property type="protein sequence ID" value="MFA9478071.1"/>
    <property type="molecule type" value="Genomic_DNA"/>
</dbReference>